<proteinExistence type="predicted"/>
<dbReference type="PANTHER" id="PTHR46831:SF1">
    <property type="entry name" value="ZINC FINGER MYND DOMAIN-CONTAINING PROTEIN 19"/>
    <property type="match status" value="1"/>
</dbReference>
<protein>
    <submittedName>
        <fullName evidence="1">Zinc finger MYND domain-containing protein 19</fullName>
    </submittedName>
</protein>
<dbReference type="InParanoid" id="G5B9K7"/>
<accession>G5B9K7</accession>
<evidence type="ECO:0000313" key="2">
    <source>
        <dbReference type="Proteomes" id="UP000006813"/>
    </source>
</evidence>
<dbReference type="STRING" id="10181.G5B9K7"/>
<dbReference type="PANTHER" id="PTHR46831">
    <property type="entry name" value="ZINC FINGER MYND DOMAIN-CONTAINING PROTEIN 19"/>
    <property type="match status" value="1"/>
</dbReference>
<dbReference type="GO" id="GO:0016020">
    <property type="term" value="C:membrane"/>
    <property type="evidence" value="ECO:0007669"/>
    <property type="project" value="TreeGrafter"/>
</dbReference>
<sequence length="92" mass="10724">MSKKRLQLSWVRLPLYNASTGKLIPATVQEEQFLVLNMTRYYNANEDMVEEEENSCTYYECHYPPCTAREKQHPSCLSHPPCHLPVVWGPPQ</sequence>
<dbReference type="AlphaFoldDB" id="G5B9K7"/>
<dbReference type="GO" id="GO:0005737">
    <property type="term" value="C:cytoplasm"/>
    <property type="evidence" value="ECO:0007669"/>
    <property type="project" value="TreeGrafter"/>
</dbReference>
<gene>
    <name evidence="1" type="ORF">GW7_04030</name>
</gene>
<dbReference type="GO" id="GO:0045202">
    <property type="term" value="C:synapse"/>
    <property type="evidence" value="ECO:0007669"/>
    <property type="project" value="TreeGrafter"/>
</dbReference>
<evidence type="ECO:0000313" key="1">
    <source>
        <dbReference type="EMBL" id="EHB05968.1"/>
    </source>
</evidence>
<dbReference type="InterPro" id="IPR032978">
    <property type="entry name" value="ZMYND19"/>
</dbReference>
<dbReference type="EMBL" id="JH169122">
    <property type="protein sequence ID" value="EHB05968.1"/>
    <property type="molecule type" value="Genomic_DNA"/>
</dbReference>
<dbReference type="Proteomes" id="UP000006813">
    <property type="component" value="Unassembled WGS sequence"/>
</dbReference>
<organism evidence="1 2">
    <name type="scientific">Heterocephalus glaber</name>
    <name type="common">Naked mole rat</name>
    <dbReference type="NCBI Taxonomy" id="10181"/>
    <lineage>
        <taxon>Eukaryota</taxon>
        <taxon>Metazoa</taxon>
        <taxon>Chordata</taxon>
        <taxon>Craniata</taxon>
        <taxon>Vertebrata</taxon>
        <taxon>Euteleostomi</taxon>
        <taxon>Mammalia</taxon>
        <taxon>Eutheria</taxon>
        <taxon>Euarchontoglires</taxon>
        <taxon>Glires</taxon>
        <taxon>Rodentia</taxon>
        <taxon>Hystricomorpha</taxon>
        <taxon>Bathyergidae</taxon>
        <taxon>Heterocephalus</taxon>
    </lineage>
</organism>
<name>G5B9K7_HETGA</name>
<reference evidence="1 2" key="1">
    <citation type="journal article" date="2011" name="Nature">
        <title>Genome sequencing reveals insights into physiology and longevity of the naked mole rat.</title>
        <authorList>
            <person name="Kim E.B."/>
            <person name="Fang X."/>
            <person name="Fushan A.A."/>
            <person name="Huang Z."/>
            <person name="Lobanov A.V."/>
            <person name="Han L."/>
            <person name="Marino S.M."/>
            <person name="Sun X."/>
            <person name="Turanov A.A."/>
            <person name="Yang P."/>
            <person name="Yim S.H."/>
            <person name="Zhao X."/>
            <person name="Kasaikina M.V."/>
            <person name="Stoletzki N."/>
            <person name="Peng C."/>
            <person name="Polak P."/>
            <person name="Xiong Z."/>
            <person name="Kiezun A."/>
            <person name="Zhu Y."/>
            <person name="Chen Y."/>
            <person name="Kryukov G.V."/>
            <person name="Zhang Q."/>
            <person name="Peshkin L."/>
            <person name="Yang L."/>
            <person name="Bronson R.T."/>
            <person name="Buffenstein R."/>
            <person name="Wang B."/>
            <person name="Han C."/>
            <person name="Li Q."/>
            <person name="Chen L."/>
            <person name="Zhao W."/>
            <person name="Sunyaev S.R."/>
            <person name="Park T.J."/>
            <person name="Zhang G."/>
            <person name="Wang J."/>
            <person name="Gladyshev V.N."/>
        </authorList>
    </citation>
    <scope>NUCLEOTIDE SEQUENCE [LARGE SCALE GENOMIC DNA]</scope>
</reference>